<dbReference type="CDD" id="cd00024">
    <property type="entry name" value="CD_CSD"/>
    <property type="match status" value="1"/>
</dbReference>
<keyword evidence="5" id="KW-0255">Endonuclease</keyword>
<dbReference type="InterPro" id="IPR000953">
    <property type="entry name" value="Chromo/chromo_shadow_dom"/>
</dbReference>
<dbReference type="PANTHER" id="PTHR37984">
    <property type="entry name" value="PROTEIN CBG26694"/>
    <property type="match status" value="1"/>
</dbReference>
<protein>
    <recommendedName>
        <fullName evidence="1">RNA-directed DNA polymerase</fullName>
        <ecNumber evidence="1">2.7.7.49</ecNumber>
    </recommendedName>
</protein>
<feature type="region of interest" description="Disordered" evidence="10">
    <location>
        <begin position="1005"/>
        <end position="1024"/>
    </location>
</feature>
<dbReference type="InterPro" id="IPR050951">
    <property type="entry name" value="Retrovirus_Pol_polyprotein"/>
</dbReference>
<evidence type="ECO:0000256" key="1">
    <source>
        <dbReference type="ARBA" id="ARBA00012493"/>
    </source>
</evidence>
<feature type="region of interest" description="Disordered" evidence="10">
    <location>
        <begin position="131"/>
        <end position="245"/>
    </location>
</feature>
<evidence type="ECO:0000256" key="3">
    <source>
        <dbReference type="ARBA" id="ARBA00022695"/>
    </source>
</evidence>
<feature type="compositionally biased region" description="Low complexity" evidence="10">
    <location>
        <begin position="624"/>
        <end position="640"/>
    </location>
</feature>
<feature type="region of interest" description="Disordered" evidence="10">
    <location>
        <begin position="666"/>
        <end position="687"/>
    </location>
</feature>
<evidence type="ECO:0000256" key="7">
    <source>
        <dbReference type="ARBA" id="ARBA00022884"/>
    </source>
</evidence>
<dbReference type="PROSITE" id="PS50994">
    <property type="entry name" value="INTEGRASE"/>
    <property type="match status" value="1"/>
</dbReference>
<dbReference type="GO" id="GO:0016787">
    <property type="term" value="F:hydrolase activity"/>
    <property type="evidence" value="ECO:0007669"/>
    <property type="project" value="UniProtKB-KW"/>
</dbReference>
<feature type="compositionally biased region" description="Polar residues" evidence="10">
    <location>
        <begin position="33"/>
        <end position="49"/>
    </location>
</feature>
<feature type="domain" description="Integrase catalytic" evidence="13">
    <location>
        <begin position="1616"/>
        <end position="1774"/>
    </location>
</feature>
<dbReference type="CDD" id="cd01647">
    <property type="entry name" value="RT_LTR"/>
    <property type="match status" value="1"/>
</dbReference>
<feature type="region of interest" description="Disordered" evidence="10">
    <location>
        <begin position="977"/>
        <end position="1000"/>
    </location>
</feature>
<feature type="region of interest" description="Disordered" evidence="10">
    <location>
        <begin position="470"/>
        <end position="489"/>
    </location>
</feature>
<feature type="compositionally biased region" description="Pro residues" evidence="10">
    <location>
        <begin position="1061"/>
        <end position="1076"/>
    </location>
</feature>
<keyword evidence="8" id="KW-0695">RNA-directed DNA polymerase</keyword>
<evidence type="ECO:0000256" key="4">
    <source>
        <dbReference type="ARBA" id="ARBA00022722"/>
    </source>
</evidence>
<dbReference type="Gene3D" id="2.40.70.10">
    <property type="entry name" value="Acid Proteases"/>
    <property type="match status" value="1"/>
</dbReference>
<dbReference type="Pfam" id="PF17919">
    <property type="entry name" value="RT_RNaseH_2"/>
    <property type="match status" value="1"/>
</dbReference>
<keyword evidence="2" id="KW-0808">Transferase</keyword>
<dbReference type="PROSITE" id="PS50013">
    <property type="entry name" value="CHROMO_2"/>
    <property type="match status" value="1"/>
</dbReference>
<sequence length="2107" mass="230107">MADPAASSSAPGLTPTSGSASAAPTDRPGLPSIQVSASQPGPSSGNASTDEPRSPARPYTQSLVDAFETALANQLKPLNKRLDDLATEMRTQRPSADEAARRRAAQEAARAAVVAAFRDQGFSQDEADAMAATVGSLPRSTASPAPVSSVMGATAPATPPAGAQPHATSAGISGRSQRLDTRDWDSVSRRQRETGPSRLDGRDAAYRPSPEDDTRRERDQDTRPDRRRDRDDADTNGNGKRFNIKPDEIGTFSGKTVAGGLSLEFWCNRIEALLDSESSYEYELAVLKVLPLCLRHSAAQWYNALRPERRREILRSWDKFRKLLEKTFAGNLDRARQVADARVWDPATEDSTEYFWDKYSLLRAAYPDRSDASLCSDIRAGLPDSFKTLIRTTLARNPEPEKLLEECILYEVPWRNSEARFSRPSRRMQAPAGLGPSTAAPQISATGLPVPPSTFVPATSVPPVEALVKERSPTAPPGRRAPLSADYNPANVNYRMKDGKRVRTYRVPSDGREIILKKPCSRCGEEHFDFEHDSLQVKAEVHALADAGTWTAYGYPVYRPDSYEGYSFYEPDWVDLSADSPPTFASPEPSSHGHGSNSRPSTASGPSLGGRSAETPVFLHRSDPNSSSHASYSNSPHGSSTSTTAHDDAGVVADTQALHSDTLLEAGAGAEPPDNARQDDERPSDTTPACIFISDAVRSTNLLPFSRPRREGRRVVTKPPHPATGTGTAFHDLLPTAFYARLGDDDQERLALLDSCSTIGIIDAQLAQRLGAPTPQGPCVPVNGIGSDTTLGHVTLPFSIAANAKQEAIDIQSSADFHVVRNFGPGLCFGIDVIKSLGIVIDSARGIATTDEGTFPVYDTKGVRHTAARTAKVLRAAQAVTLPPECHVWVPVSQSCKRGLSYTLDSALWCHRPARTMFATTGALVDADTSAILVTNFSRRPHRIPANFILGDAIPLAVGDDAKRASSFHLFAEAQAPDTAGQPYASDEPNAEDQAATNEGNSATHFHAAPTAAPPTAEASEQDQQLDLATAALVDEATTAALSGQPSADPVDPSAEWDPRIAPPPDTSPPNQPKKPPIATVDGHFRVGRPAGSDEPHAAIVEVLRANVDAFSLDGRPGHIRGEEMSIPLLPGETPKPEAPRRVSPWKRKAIDENMLQLEDWDVIEPSNSSASYPILLVKQGAKIRMCVDYRGLNNISTTDSYPLPRIDDVHNALGGHTIFSGLDAIRGYHQLGIKPEDRWKTAFVCHRGLFQYKRVPFGLRNAPAAFQRFMDRLLGGMRWTEALVYLDDVVVFSRTIEEHAASLNRLLKAAIAVGLKFAPEKCTFATSELKLLGRRISAAGVATLEDRTEAVRSLVAPESLQDLYRVLGLLNYYRSFIPNFARRVEPLTSLTRGISYKKDDQGRYFLTDGQGKRVAASSVRIDWGADQAAAFEDLKDALASPPVLAHPDFSKPFILYVDSSKHAFAAALHQRASDPQAAHSHPTDVLSIARLLRDDAAYEAAIDADAAFSGLWRQIRDGADTPAYAIREGRLIRTGTNGLDNQICVPEALLPKVFSAAHDLGHFGFAKSLLSIRESVFHPRLAEGLRSYIRHCPACRRTKPPRAVGALDSARMLSATDRPFHTISVDVASGFPPSADGTDALLVVTDLFSKMILVEPCRSSASTNDLCVLLERAVLRRGWCPSVIVSDSDSRFVGQAFQTFATTIGAELQPSRPYHQQANPVERQIQTLQRVIRSLSLSQPDWIAAAYAAELAINSTPALGTQYAPFDLVYIDSAHDRLNAHLTENDPAVRLLDDRLALARGRLHQARDAIERAQASDKRRYDRRRRPIPKYKVGDPVLILTKSRPVHAAGVNNKIDPPTVGPFTIAEIRSPHRVRLDLPLDMRIDPVLDVSQIAPYPSEDPFGRPLDATPDSFDDDTPLFEIDRIIGERIDRRTGERSFRVRWKNDPRPTWEPERTLREDKCDNAINDWLLRDVSTPPPPEPVAQAHARWTSTDQDERPVAFISKLTSASESRLVGLELEITGLAWAVQRLQHYLEGASSIEVITDHAPLRAVLAAPLHSQRPSSARIEKMRAYLTPFLPFMTVRYKPGSQHTNADALSRLARLPS</sequence>
<dbReference type="GO" id="GO:0004519">
    <property type="term" value="F:endonuclease activity"/>
    <property type="evidence" value="ECO:0007669"/>
    <property type="project" value="UniProtKB-KW"/>
</dbReference>
<dbReference type="OrthoDB" id="2283961at2759"/>
<dbReference type="InterPro" id="IPR005162">
    <property type="entry name" value="Retrotrans_gag_dom"/>
</dbReference>
<keyword evidence="15" id="KW-1185">Reference proteome</keyword>
<dbReference type="InterPro" id="IPR021109">
    <property type="entry name" value="Peptidase_aspartic_dom_sf"/>
</dbReference>
<dbReference type="Pfam" id="PF03732">
    <property type="entry name" value="Retrotrans_gag"/>
    <property type="match status" value="1"/>
</dbReference>
<evidence type="ECO:0000313" key="15">
    <source>
        <dbReference type="Proteomes" id="UP000323386"/>
    </source>
</evidence>
<feature type="region of interest" description="Disordered" evidence="10">
    <location>
        <begin position="1040"/>
        <end position="1093"/>
    </location>
</feature>
<evidence type="ECO:0000256" key="9">
    <source>
        <dbReference type="ARBA" id="ARBA00023268"/>
    </source>
</evidence>
<dbReference type="Pfam" id="PF17921">
    <property type="entry name" value="Integrase_H2C2"/>
    <property type="match status" value="1"/>
</dbReference>
<dbReference type="GO" id="GO:0003723">
    <property type="term" value="F:RNA binding"/>
    <property type="evidence" value="ECO:0007669"/>
    <property type="project" value="UniProtKB-KW"/>
</dbReference>
<evidence type="ECO:0000313" key="14">
    <source>
        <dbReference type="EMBL" id="SPO41809.1"/>
    </source>
</evidence>
<feature type="compositionally biased region" description="Polar residues" evidence="10">
    <location>
        <begin position="1"/>
        <end position="22"/>
    </location>
</feature>
<evidence type="ECO:0000259" key="12">
    <source>
        <dbReference type="PROSITE" id="PS50878"/>
    </source>
</evidence>
<evidence type="ECO:0000256" key="8">
    <source>
        <dbReference type="ARBA" id="ARBA00022918"/>
    </source>
</evidence>
<dbReference type="Pfam" id="PF00665">
    <property type="entry name" value="rve"/>
    <property type="match status" value="1"/>
</dbReference>
<feature type="domain" description="Reverse transcriptase" evidence="12">
    <location>
        <begin position="1158"/>
        <end position="1337"/>
    </location>
</feature>
<dbReference type="GO" id="GO:0005634">
    <property type="term" value="C:nucleus"/>
    <property type="evidence" value="ECO:0007669"/>
    <property type="project" value="UniProtKB-ARBA"/>
</dbReference>
<dbReference type="InterPro" id="IPR000477">
    <property type="entry name" value="RT_dom"/>
</dbReference>
<feature type="compositionally biased region" description="Basic and acidic residues" evidence="10">
    <location>
        <begin position="95"/>
        <end position="105"/>
    </location>
</feature>
<dbReference type="PANTHER" id="PTHR37984:SF5">
    <property type="entry name" value="PROTEIN NYNRIN-LIKE"/>
    <property type="match status" value="1"/>
</dbReference>
<feature type="compositionally biased region" description="Basic and acidic residues" evidence="10">
    <location>
        <begin position="674"/>
        <end position="684"/>
    </location>
</feature>
<dbReference type="InterPro" id="IPR036397">
    <property type="entry name" value="RNaseH_sf"/>
</dbReference>
<feature type="compositionally biased region" description="Low complexity" evidence="10">
    <location>
        <begin position="153"/>
        <end position="168"/>
    </location>
</feature>
<keyword evidence="3" id="KW-0548">Nucleotidyltransferase</keyword>
<evidence type="ECO:0000256" key="6">
    <source>
        <dbReference type="ARBA" id="ARBA00022801"/>
    </source>
</evidence>
<dbReference type="InterPro" id="IPR016197">
    <property type="entry name" value="Chromo-like_dom_sf"/>
</dbReference>
<keyword evidence="7" id="KW-0694">RNA-binding</keyword>
<dbReference type="Gene3D" id="3.30.70.270">
    <property type="match status" value="2"/>
</dbReference>
<feature type="region of interest" description="Disordered" evidence="10">
    <location>
        <begin position="1"/>
        <end position="62"/>
    </location>
</feature>
<dbReference type="EMBL" id="OOIP01000031">
    <property type="protein sequence ID" value="SPO41809.1"/>
    <property type="molecule type" value="Genomic_DNA"/>
</dbReference>
<dbReference type="PROSITE" id="PS50878">
    <property type="entry name" value="RT_POL"/>
    <property type="match status" value="1"/>
</dbReference>
<organism evidence="14 15">
    <name type="scientific">Pseudozyma flocculosa</name>
    <dbReference type="NCBI Taxonomy" id="84751"/>
    <lineage>
        <taxon>Eukaryota</taxon>
        <taxon>Fungi</taxon>
        <taxon>Dikarya</taxon>
        <taxon>Basidiomycota</taxon>
        <taxon>Ustilaginomycotina</taxon>
        <taxon>Ustilaginomycetes</taxon>
        <taxon>Ustilaginales</taxon>
        <taxon>Ustilaginaceae</taxon>
        <taxon>Pseudozyma</taxon>
    </lineage>
</organism>
<feature type="region of interest" description="Disordered" evidence="10">
    <location>
        <begin position="420"/>
        <end position="456"/>
    </location>
</feature>
<dbReference type="InterPro" id="IPR041373">
    <property type="entry name" value="RT_RNaseH"/>
</dbReference>
<dbReference type="SMART" id="SM00298">
    <property type="entry name" value="CHROMO"/>
    <property type="match status" value="1"/>
</dbReference>
<evidence type="ECO:0000256" key="2">
    <source>
        <dbReference type="ARBA" id="ARBA00022679"/>
    </source>
</evidence>
<feature type="compositionally biased region" description="Polar residues" evidence="10">
    <location>
        <begin position="593"/>
        <end position="605"/>
    </location>
</feature>
<feature type="region of interest" description="Disordered" evidence="10">
    <location>
        <begin position="1117"/>
        <end position="1144"/>
    </location>
</feature>
<feature type="compositionally biased region" description="Low complexity" evidence="10">
    <location>
        <begin position="1005"/>
        <end position="1019"/>
    </location>
</feature>
<dbReference type="InterPro" id="IPR041588">
    <property type="entry name" value="Integrase_H2C2"/>
</dbReference>
<dbReference type="InterPro" id="IPR043502">
    <property type="entry name" value="DNA/RNA_pol_sf"/>
</dbReference>
<dbReference type="InterPro" id="IPR012337">
    <property type="entry name" value="RNaseH-like_sf"/>
</dbReference>
<dbReference type="EC" id="2.7.7.49" evidence="1"/>
<keyword evidence="9" id="KW-0511">Multifunctional enzyme</keyword>
<dbReference type="SUPFAM" id="SSF54160">
    <property type="entry name" value="Chromo domain-like"/>
    <property type="match status" value="1"/>
</dbReference>
<dbReference type="SUPFAM" id="SSF53098">
    <property type="entry name" value="Ribonuclease H-like"/>
    <property type="match status" value="1"/>
</dbReference>
<dbReference type="Gene3D" id="2.40.50.40">
    <property type="match status" value="1"/>
</dbReference>
<dbReference type="Pfam" id="PF00078">
    <property type="entry name" value="RVT_1"/>
    <property type="match status" value="1"/>
</dbReference>
<dbReference type="Gene3D" id="3.30.420.10">
    <property type="entry name" value="Ribonuclease H-like superfamily/Ribonuclease H"/>
    <property type="match status" value="1"/>
</dbReference>
<dbReference type="InterPro" id="IPR041577">
    <property type="entry name" value="RT_RNaseH_2"/>
</dbReference>
<accession>A0A5C3FEL3</accession>
<dbReference type="GO" id="GO:0003964">
    <property type="term" value="F:RNA-directed DNA polymerase activity"/>
    <property type="evidence" value="ECO:0007669"/>
    <property type="project" value="UniProtKB-KW"/>
</dbReference>
<feature type="region of interest" description="Disordered" evidence="10">
    <location>
        <begin position="709"/>
        <end position="729"/>
    </location>
</feature>
<evidence type="ECO:0000256" key="5">
    <source>
        <dbReference type="ARBA" id="ARBA00022759"/>
    </source>
</evidence>
<dbReference type="Gene3D" id="1.10.340.70">
    <property type="match status" value="1"/>
</dbReference>
<evidence type="ECO:0000256" key="10">
    <source>
        <dbReference type="SAM" id="MobiDB-lite"/>
    </source>
</evidence>
<feature type="domain" description="Chromo" evidence="11">
    <location>
        <begin position="1921"/>
        <end position="1982"/>
    </location>
</feature>
<dbReference type="Proteomes" id="UP000323386">
    <property type="component" value="Unassembled WGS sequence"/>
</dbReference>
<name>A0A5C3FEL3_9BASI</name>
<proteinExistence type="predicted"/>
<gene>
    <name evidence="14" type="ORF">PSFLO_07291</name>
</gene>
<keyword evidence="6" id="KW-0378">Hydrolase</keyword>
<dbReference type="FunFam" id="3.30.70.270:FF:000020">
    <property type="entry name" value="Transposon Tf2-6 polyprotein-like Protein"/>
    <property type="match status" value="1"/>
</dbReference>
<dbReference type="InterPro" id="IPR043128">
    <property type="entry name" value="Rev_trsase/Diguanyl_cyclase"/>
</dbReference>
<dbReference type="GO" id="GO:0015074">
    <property type="term" value="P:DNA integration"/>
    <property type="evidence" value="ECO:0007669"/>
    <property type="project" value="InterPro"/>
</dbReference>
<dbReference type="InterPro" id="IPR001584">
    <property type="entry name" value="Integrase_cat-core"/>
</dbReference>
<evidence type="ECO:0000259" key="11">
    <source>
        <dbReference type="PROSITE" id="PS50013"/>
    </source>
</evidence>
<feature type="compositionally biased region" description="Basic and acidic residues" evidence="10">
    <location>
        <begin position="177"/>
        <end position="233"/>
    </location>
</feature>
<dbReference type="Pfam" id="PF17917">
    <property type="entry name" value="RT_RNaseH"/>
    <property type="match status" value="1"/>
</dbReference>
<feature type="region of interest" description="Disordered" evidence="10">
    <location>
        <begin position="82"/>
        <end position="109"/>
    </location>
</feature>
<feature type="region of interest" description="Disordered" evidence="10">
    <location>
        <begin position="579"/>
        <end position="646"/>
    </location>
</feature>
<dbReference type="Gene3D" id="3.10.10.10">
    <property type="entry name" value="HIV Type 1 Reverse Transcriptase, subunit A, domain 1"/>
    <property type="match status" value="1"/>
</dbReference>
<dbReference type="SUPFAM" id="SSF56672">
    <property type="entry name" value="DNA/RNA polymerases"/>
    <property type="match status" value="2"/>
</dbReference>
<reference evidence="14 15" key="1">
    <citation type="submission" date="2018-03" db="EMBL/GenBank/DDBJ databases">
        <authorList>
            <person name="Guldener U."/>
        </authorList>
    </citation>
    <scope>NUCLEOTIDE SEQUENCE [LARGE SCALE GENOMIC DNA]</scope>
    <source>
        <strain evidence="14 15">DAOM196992</strain>
    </source>
</reference>
<dbReference type="GO" id="GO:0006338">
    <property type="term" value="P:chromatin remodeling"/>
    <property type="evidence" value="ECO:0007669"/>
    <property type="project" value="UniProtKB-ARBA"/>
</dbReference>
<keyword evidence="4" id="KW-0540">Nuclease</keyword>
<evidence type="ECO:0000259" key="13">
    <source>
        <dbReference type="PROSITE" id="PS50994"/>
    </source>
</evidence>